<dbReference type="EMBL" id="KV425940">
    <property type="protein sequence ID" value="KZV96637.1"/>
    <property type="molecule type" value="Genomic_DNA"/>
</dbReference>
<dbReference type="PANTHER" id="PTHR31902">
    <property type="entry name" value="ACTIN PATCHES DISTAL PROTEIN 1"/>
    <property type="match status" value="1"/>
</dbReference>
<dbReference type="CDD" id="cd03062">
    <property type="entry name" value="TRX_Fd_Sucrase"/>
    <property type="match status" value="1"/>
</dbReference>
<reference evidence="2 3" key="1">
    <citation type="journal article" date="2016" name="Mol. Biol. Evol.">
        <title>Comparative Genomics of Early-Diverging Mushroom-Forming Fungi Provides Insights into the Origins of Lignocellulose Decay Capabilities.</title>
        <authorList>
            <person name="Nagy L.G."/>
            <person name="Riley R."/>
            <person name="Tritt A."/>
            <person name="Adam C."/>
            <person name="Daum C."/>
            <person name="Floudas D."/>
            <person name="Sun H."/>
            <person name="Yadav J.S."/>
            <person name="Pangilinan J."/>
            <person name="Larsson K.H."/>
            <person name="Matsuura K."/>
            <person name="Barry K."/>
            <person name="Labutti K."/>
            <person name="Kuo R."/>
            <person name="Ohm R.A."/>
            <person name="Bhattacharya S.S."/>
            <person name="Shirouzu T."/>
            <person name="Yoshinaga Y."/>
            <person name="Martin F.M."/>
            <person name="Grigoriev I.V."/>
            <person name="Hibbett D.S."/>
        </authorList>
    </citation>
    <scope>NUCLEOTIDE SEQUENCE [LARGE SCALE GENOMIC DNA]</scope>
    <source>
        <strain evidence="2 3">HHB12029</strain>
    </source>
</reference>
<organism evidence="2 3">
    <name type="scientific">Exidia glandulosa HHB12029</name>
    <dbReference type="NCBI Taxonomy" id="1314781"/>
    <lineage>
        <taxon>Eukaryota</taxon>
        <taxon>Fungi</taxon>
        <taxon>Dikarya</taxon>
        <taxon>Basidiomycota</taxon>
        <taxon>Agaricomycotina</taxon>
        <taxon>Agaricomycetes</taxon>
        <taxon>Auriculariales</taxon>
        <taxon>Exidiaceae</taxon>
        <taxon>Exidia</taxon>
    </lineage>
</organism>
<evidence type="ECO:0000313" key="2">
    <source>
        <dbReference type="EMBL" id="KZV96637.1"/>
    </source>
</evidence>
<protein>
    <submittedName>
        <fullName evidence="2">Sucraseferredoxin-like protein</fullName>
    </submittedName>
</protein>
<dbReference type="InterPro" id="IPR036249">
    <property type="entry name" value="Thioredoxin-like_sf"/>
</dbReference>
<proteinExistence type="predicted"/>
<sequence>MSSTNSATVEQLAALSVPVSTDACRSCADPCDEDHGEYASRFEVDFDSQLLGTVQPLHRQVIISTGRTDWAREVTEVQGSLAQLLLETRERLAPPPFPAGGKKPEPPKSTRTHGVFAQSDSNKLSILNGSHVSIADDHDAQSVLVFPDYTVVESVKPSSDGVDKFWKQVLDPALAPEVPLANGLAHILPYSCVILLCSHKRRDNRCAVAAPKLEERFCDELERAGWEVHSRLGHPDVRDESREELLHEAAASNSALILKTSHIGGHRYAGNVQIFMPQGTCVWYARVSPHEVNAIVKHTILEGKVIPQLLRAGLNIARPSGKTLLDW</sequence>
<feature type="region of interest" description="Disordered" evidence="1">
    <location>
        <begin position="92"/>
        <end position="114"/>
    </location>
</feature>
<accession>A0A165KP28</accession>
<dbReference type="AlphaFoldDB" id="A0A165KP28"/>
<dbReference type="Gene3D" id="3.40.30.10">
    <property type="entry name" value="Glutaredoxin"/>
    <property type="match status" value="1"/>
</dbReference>
<keyword evidence="3" id="KW-1185">Reference proteome</keyword>
<dbReference type="Proteomes" id="UP000077266">
    <property type="component" value="Unassembled WGS sequence"/>
</dbReference>
<gene>
    <name evidence="2" type="ORF">EXIGLDRAFT_833479</name>
</gene>
<dbReference type="InterPro" id="IPR009737">
    <property type="entry name" value="Aim32/Apd1-like"/>
</dbReference>
<dbReference type="OrthoDB" id="10253744at2759"/>
<dbReference type="InParanoid" id="A0A165KP28"/>
<dbReference type="SUPFAM" id="SSF52833">
    <property type="entry name" value="Thioredoxin-like"/>
    <property type="match status" value="1"/>
</dbReference>
<evidence type="ECO:0000256" key="1">
    <source>
        <dbReference type="SAM" id="MobiDB-lite"/>
    </source>
</evidence>
<dbReference type="STRING" id="1314781.A0A165KP28"/>
<dbReference type="PANTHER" id="PTHR31902:SF14">
    <property type="entry name" value="ACTIN PATCHES DISTAL PROTEIN 1"/>
    <property type="match status" value="1"/>
</dbReference>
<dbReference type="Pfam" id="PF06999">
    <property type="entry name" value="Suc_Fer-like"/>
    <property type="match status" value="1"/>
</dbReference>
<evidence type="ECO:0000313" key="3">
    <source>
        <dbReference type="Proteomes" id="UP000077266"/>
    </source>
</evidence>
<name>A0A165KP28_EXIGL</name>